<dbReference type="RefSeq" id="WP_037651632.1">
    <property type="nucleotide sequence ID" value="NZ_CP051006.1"/>
</dbReference>
<evidence type="ECO:0000259" key="1">
    <source>
        <dbReference type="PROSITE" id="PS50943"/>
    </source>
</evidence>
<dbReference type="GeneID" id="91464592"/>
<evidence type="ECO:0000313" key="2">
    <source>
        <dbReference type="EMBL" id="QNT95307.1"/>
    </source>
</evidence>
<dbReference type="InterPro" id="IPR001387">
    <property type="entry name" value="Cro/C1-type_HTH"/>
</dbReference>
<dbReference type="EMBL" id="CP051006">
    <property type="protein sequence ID" value="QNT95307.1"/>
    <property type="molecule type" value="Genomic_DNA"/>
</dbReference>
<dbReference type="CDD" id="cd00093">
    <property type="entry name" value="HTH_XRE"/>
    <property type="match status" value="1"/>
</dbReference>
<dbReference type="Proteomes" id="UP000516422">
    <property type="component" value="Chromosome"/>
</dbReference>
<name>A0A7H1Q4S7_9ACTN</name>
<dbReference type="AlphaFoldDB" id="A0A7H1Q4S7"/>
<dbReference type="SUPFAM" id="SSF47413">
    <property type="entry name" value="lambda repressor-like DNA-binding domains"/>
    <property type="match status" value="1"/>
</dbReference>
<dbReference type="PROSITE" id="PS50943">
    <property type="entry name" value="HTH_CROC1"/>
    <property type="match status" value="1"/>
</dbReference>
<accession>A0A7H1Q4S7</accession>
<dbReference type="SMART" id="SM00530">
    <property type="entry name" value="HTH_XRE"/>
    <property type="match status" value="1"/>
</dbReference>
<dbReference type="Pfam" id="PF19054">
    <property type="entry name" value="DUF5753"/>
    <property type="match status" value="1"/>
</dbReference>
<dbReference type="GO" id="GO:0003677">
    <property type="term" value="F:DNA binding"/>
    <property type="evidence" value="ECO:0007669"/>
    <property type="project" value="InterPro"/>
</dbReference>
<evidence type="ECO:0000313" key="3">
    <source>
        <dbReference type="Proteomes" id="UP000516422"/>
    </source>
</evidence>
<dbReference type="InterPro" id="IPR043917">
    <property type="entry name" value="DUF5753"/>
</dbReference>
<feature type="domain" description="HTH cro/C1-type" evidence="1">
    <location>
        <begin position="18"/>
        <end position="70"/>
    </location>
</feature>
<dbReference type="Pfam" id="PF13560">
    <property type="entry name" value="HTH_31"/>
    <property type="match status" value="1"/>
</dbReference>
<reference evidence="2 3" key="1">
    <citation type="submission" date="2020-04" db="EMBL/GenBank/DDBJ databases">
        <title>Characterization and engineering of Streptomyces griseofuscus DSM40191 as a potential heterologous host for expression of BGCs.</title>
        <authorList>
            <person name="Gren T."/>
            <person name="Whitford C.M."/>
            <person name="Mohite O.S."/>
            <person name="Joergensen T.S."/>
            <person name="Nielsen J.B."/>
            <person name="Lee S.Y."/>
            <person name="Weber T."/>
        </authorList>
    </citation>
    <scope>NUCLEOTIDE SEQUENCE [LARGE SCALE GENOMIC DNA]</scope>
    <source>
        <strain evidence="2 3">DSM 40191</strain>
    </source>
</reference>
<sequence>MSVDRRPRTPREKYGEELRLRRLSAGLTQEELSEQIVCSPTLISHYESGRRLPKPDDARRIDRALGSDGFFERWLEDLESKYSDYFAVAAELEQEATLVQQYGLSLVPGVLQTEGYASAVFRSFWPNYTAGELETFLVNRMKRHRMFEGPEQPVVWTLLSESALRHRVGGPEVMAEQLHKLADMAEAGRLRLHVLPYRVGAHALMQSDLTLMSFADSAPVAYVEAVFTGNLMDDPSMVKASQTAYALALSDALSQQESLALVRAAAEEHAHAEE</sequence>
<dbReference type="InterPro" id="IPR010982">
    <property type="entry name" value="Lambda_DNA-bd_dom_sf"/>
</dbReference>
<protein>
    <submittedName>
        <fullName evidence="2">XRE family transcriptional regulator</fullName>
    </submittedName>
</protein>
<proteinExistence type="predicted"/>
<organism evidence="2 3">
    <name type="scientific">Streptomyces griseofuscus</name>
    <dbReference type="NCBI Taxonomy" id="146922"/>
    <lineage>
        <taxon>Bacteria</taxon>
        <taxon>Bacillati</taxon>
        <taxon>Actinomycetota</taxon>
        <taxon>Actinomycetes</taxon>
        <taxon>Kitasatosporales</taxon>
        <taxon>Streptomycetaceae</taxon>
        <taxon>Streptomyces</taxon>
    </lineage>
</organism>
<dbReference type="Gene3D" id="1.10.260.40">
    <property type="entry name" value="lambda repressor-like DNA-binding domains"/>
    <property type="match status" value="1"/>
</dbReference>
<dbReference type="KEGG" id="sgf:HEP81_05045"/>
<gene>
    <name evidence="2" type="ORF">HEP81_05045</name>
</gene>